<dbReference type="InterPro" id="IPR036034">
    <property type="entry name" value="PDZ_sf"/>
</dbReference>
<dbReference type="RefSeq" id="WP_148908457.1">
    <property type="nucleotide sequence ID" value="NZ_VNHX01000008.1"/>
</dbReference>
<dbReference type="InterPro" id="IPR001478">
    <property type="entry name" value="PDZ"/>
</dbReference>
<dbReference type="GO" id="GO:0004175">
    <property type="term" value="F:endopeptidase activity"/>
    <property type="evidence" value="ECO:0007669"/>
    <property type="project" value="TreeGrafter"/>
</dbReference>
<comment type="similarity">
    <text evidence="1 5">Belongs to the peptidase S41A family.</text>
</comment>
<keyword evidence="2 5" id="KW-0645">Protease</keyword>
<dbReference type="PANTHER" id="PTHR32060:SF30">
    <property type="entry name" value="CARBOXY-TERMINAL PROCESSING PROTEASE CTPA"/>
    <property type="match status" value="1"/>
</dbReference>
<reference evidence="7 8" key="1">
    <citation type="submission" date="2019-07" db="EMBL/GenBank/DDBJ databases">
        <title>Genomic Encyclopedia of Archaeal and Bacterial Type Strains, Phase II (KMG-II): from individual species to whole genera.</title>
        <authorList>
            <person name="Goeker M."/>
        </authorList>
    </citation>
    <scope>NUCLEOTIDE SEQUENCE [LARGE SCALE GENOMIC DNA]</scope>
    <source>
        <strain evidence="7 8">DSM 18850</strain>
    </source>
</reference>
<evidence type="ECO:0000259" key="6">
    <source>
        <dbReference type="PROSITE" id="PS50106"/>
    </source>
</evidence>
<dbReference type="Pfam" id="PF22694">
    <property type="entry name" value="CtpB_N-like"/>
    <property type="match status" value="1"/>
</dbReference>
<dbReference type="SMART" id="SM00228">
    <property type="entry name" value="PDZ"/>
    <property type="match status" value="1"/>
</dbReference>
<dbReference type="InterPro" id="IPR005151">
    <property type="entry name" value="Tail-specific_protease"/>
</dbReference>
<evidence type="ECO:0000256" key="2">
    <source>
        <dbReference type="ARBA" id="ARBA00022670"/>
    </source>
</evidence>
<dbReference type="GO" id="GO:0006508">
    <property type="term" value="P:proteolysis"/>
    <property type="evidence" value="ECO:0007669"/>
    <property type="project" value="UniProtKB-KW"/>
</dbReference>
<dbReference type="InterPro" id="IPR055210">
    <property type="entry name" value="CtpA/B_N"/>
</dbReference>
<comment type="caution">
    <text evidence="7">The sequence shown here is derived from an EMBL/GenBank/DDBJ whole genome shotgun (WGS) entry which is preliminary data.</text>
</comment>
<keyword evidence="4 5" id="KW-0720">Serine protease</keyword>
<dbReference type="AlphaFoldDB" id="A0A5S5DKZ7"/>
<evidence type="ECO:0000256" key="5">
    <source>
        <dbReference type="RuleBase" id="RU004404"/>
    </source>
</evidence>
<dbReference type="InterPro" id="IPR004447">
    <property type="entry name" value="Peptidase_S41A"/>
</dbReference>
<dbReference type="OrthoDB" id="9812068at2"/>
<dbReference type="GO" id="GO:0007165">
    <property type="term" value="P:signal transduction"/>
    <property type="evidence" value="ECO:0007669"/>
    <property type="project" value="TreeGrafter"/>
</dbReference>
<dbReference type="EMBL" id="VNHX01000008">
    <property type="protein sequence ID" value="TYP96008.1"/>
    <property type="molecule type" value="Genomic_DNA"/>
</dbReference>
<evidence type="ECO:0000313" key="7">
    <source>
        <dbReference type="EMBL" id="TYP96008.1"/>
    </source>
</evidence>
<evidence type="ECO:0000313" key="8">
    <source>
        <dbReference type="Proteomes" id="UP000325105"/>
    </source>
</evidence>
<dbReference type="CDD" id="cd06782">
    <property type="entry name" value="cpPDZ_CPP-like"/>
    <property type="match status" value="1"/>
</dbReference>
<dbReference type="Gene3D" id="3.30.750.44">
    <property type="match status" value="1"/>
</dbReference>
<dbReference type="Gene3D" id="2.30.42.10">
    <property type="match status" value="1"/>
</dbReference>
<sequence length="539" mass="60438">MQKGTKRNIFVAATYAAVLLLGIILGQNYADEQGNKPGNSLVPIGLSNNSWKIQQLIDLIANAYVDSVNIDSVQNGAINHIISHLDPYSSYLVPNESRRQTEILEGTFEGIGMEYFNLNDTLMIVSLINGGPADKAGFRVGDKLLKIGNRPVAGVNISRESVEKLIRGRRGTVVNIHVKRDDQELPAPIKVVRDQVTVSSMDVVYMIRPGIGYIKVRRFGINTGDEFRQAVIELKKQGAKKLILDLRDNGGGYFHMAIKMASEFFQDRRLIVYTEGAHEERREYFSEEGGSFATGDLAVLINENTASASEIVAGAVQDWDRGVIIGRRSYGKGIVQEQFDFSDGSTVNLSIARYFTPLGRSIQKKYTPNWSNMVDFNSMYKGLWALDTLYAHGKTFQTQAGKKVYSGGGILPDIHVAQDSNALNLLYQDLIQYSFLEQFVYSRFPKLLPAYSIENFLQGYHLPDNEYQAFVSFVRSEGFILSDRKKNDLRDVIENDIEALVGRYYFGREAYFKVKNRNDAFVKRALEFFESSTATGGSD</sequence>
<protein>
    <submittedName>
        <fullName evidence="7">S41A family C-terminal processing peptidase-3</fullName>
    </submittedName>
</protein>
<gene>
    <name evidence="7" type="ORF">BC792_108100</name>
</gene>
<dbReference type="Pfam" id="PF03572">
    <property type="entry name" value="Peptidase_S41"/>
    <property type="match status" value="1"/>
</dbReference>
<dbReference type="NCBIfam" id="TIGR00225">
    <property type="entry name" value="prc"/>
    <property type="match status" value="1"/>
</dbReference>
<dbReference type="GO" id="GO:0030288">
    <property type="term" value="C:outer membrane-bounded periplasmic space"/>
    <property type="evidence" value="ECO:0007669"/>
    <property type="project" value="TreeGrafter"/>
</dbReference>
<evidence type="ECO:0000256" key="3">
    <source>
        <dbReference type="ARBA" id="ARBA00022801"/>
    </source>
</evidence>
<name>A0A5S5DKZ7_9SPHI</name>
<dbReference type="SUPFAM" id="SSF50156">
    <property type="entry name" value="PDZ domain-like"/>
    <property type="match status" value="1"/>
</dbReference>
<feature type="domain" description="PDZ" evidence="6">
    <location>
        <begin position="100"/>
        <end position="167"/>
    </location>
</feature>
<dbReference type="SMART" id="SM00245">
    <property type="entry name" value="TSPc"/>
    <property type="match status" value="1"/>
</dbReference>
<dbReference type="CDD" id="cd07560">
    <property type="entry name" value="Peptidase_S41_CPP"/>
    <property type="match status" value="1"/>
</dbReference>
<dbReference type="PROSITE" id="PS50106">
    <property type="entry name" value="PDZ"/>
    <property type="match status" value="1"/>
</dbReference>
<keyword evidence="8" id="KW-1185">Reference proteome</keyword>
<dbReference type="PANTHER" id="PTHR32060">
    <property type="entry name" value="TAIL-SPECIFIC PROTEASE"/>
    <property type="match status" value="1"/>
</dbReference>
<evidence type="ECO:0000256" key="1">
    <source>
        <dbReference type="ARBA" id="ARBA00009179"/>
    </source>
</evidence>
<keyword evidence="3 5" id="KW-0378">Hydrolase</keyword>
<accession>A0A5S5DKZ7</accession>
<dbReference type="Proteomes" id="UP000325105">
    <property type="component" value="Unassembled WGS sequence"/>
</dbReference>
<evidence type="ECO:0000256" key="4">
    <source>
        <dbReference type="ARBA" id="ARBA00022825"/>
    </source>
</evidence>
<dbReference type="SUPFAM" id="SSF52096">
    <property type="entry name" value="ClpP/crotonase"/>
    <property type="match status" value="1"/>
</dbReference>
<proteinExistence type="inferred from homology"/>
<dbReference type="GO" id="GO:0008236">
    <property type="term" value="F:serine-type peptidase activity"/>
    <property type="evidence" value="ECO:0007669"/>
    <property type="project" value="UniProtKB-KW"/>
</dbReference>
<organism evidence="7 8">
    <name type="scientific">Sphingobacterium allocomposti</name>
    <dbReference type="NCBI Taxonomy" id="415956"/>
    <lineage>
        <taxon>Bacteria</taxon>
        <taxon>Pseudomonadati</taxon>
        <taxon>Bacteroidota</taxon>
        <taxon>Sphingobacteriia</taxon>
        <taxon>Sphingobacteriales</taxon>
        <taxon>Sphingobacteriaceae</taxon>
        <taxon>Sphingobacterium</taxon>
    </lineage>
</organism>
<dbReference type="InterPro" id="IPR029045">
    <property type="entry name" value="ClpP/crotonase-like_dom_sf"/>
</dbReference>
<dbReference type="Gene3D" id="3.90.226.10">
    <property type="entry name" value="2-enoyl-CoA Hydratase, Chain A, domain 1"/>
    <property type="match status" value="1"/>
</dbReference>
<dbReference type="Pfam" id="PF13180">
    <property type="entry name" value="PDZ_2"/>
    <property type="match status" value="1"/>
</dbReference>